<evidence type="ECO:0000256" key="1">
    <source>
        <dbReference type="ARBA" id="ARBA00004651"/>
    </source>
</evidence>
<accession>A0ABT0JM14</accession>
<evidence type="ECO:0000256" key="5">
    <source>
        <dbReference type="ARBA" id="ARBA00023136"/>
    </source>
</evidence>
<feature type="transmembrane region" description="Helical" evidence="6">
    <location>
        <begin position="333"/>
        <end position="355"/>
    </location>
</feature>
<feature type="transmembrane region" description="Helical" evidence="6">
    <location>
        <begin position="253"/>
        <end position="276"/>
    </location>
</feature>
<dbReference type="PANTHER" id="PTHR30250">
    <property type="entry name" value="PST FAMILY PREDICTED COLANIC ACID TRANSPORTER"/>
    <property type="match status" value="1"/>
</dbReference>
<feature type="transmembrane region" description="Helical" evidence="6">
    <location>
        <begin position="362"/>
        <end position="381"/>
    </location>
</feature>
<evidence type="ECO:0000256" key="2">
    <source>
        <dbReference type="ARBA" id="ARBA00022475"/>
    </source>
</evidence>
<keyword evidence="8" id="KW-1185">Reference proteome</keyword>
<keyword evidence="5 6" id="KW-0472">Membrane</keyword>
<reference evidence="7 8" key="2">
    <citation type="journal article" date="2023" name="Plant Pathol.">
        <title>Dismantling and reorganizing Pseudomonas marginalis sensu#lato.</title>
        <authorList>
            <person name="Sawada H."/>
            <person name="Fujikawa T."/>
            <person name="Satou M."/>
        </authorList>
    </citation>
    <scope>NUCLEOTIDE SEQUENCE [LARGE SCALE GENOMIC DNA]</scope>
    <source>
        <strain evidence="7 8">MAFF 302046</strain>
    </source>
</reference>
<feature type="transmembrane region" description="Helical" evidence="6">
    <location>
        <begin position="12"/>
        <end position="36"/>
    </location>
</feature>
<dbReference type="Proteomes" id="UP001155163">
    <property type="component" value="Unassembled WGS sequence"/>
</dbReference>
<feature type="transmembrane region" description="Helical" evidence="6">
    <location>
        <begin position="228"/>
        <end position="247"/>
    </location>
</feature>
<keyword evidence="3 6" id="KW-0812">Transmembrane</keyword>
<feature type="transmembrane region" description="Helical" evidence="6">
    <location>
        <begin position="297"/>
        <end position="321"/>
    </location>
</feature>
<reference evidence="7 8" key="1">
    <citation type="journal article" date="2022" name="Int. J. Syst. Evol. Microbiol.">
        <title>Pseudomonas aegrilactucae sp. nov. and Pseudomonas morbosilactucae sp. nov., pathogens causing bacterial rot of lettuce in Japan.</title>
        <authorList>
            <person name="Sawada H."/>
            <person name="Fujikawa T."/>
            <person name="Satou M."/>
        </authorList>
    </citation>
    <scope>NUCLEOTIDE SEQUENCE [LARGE SCALE GENOMIC DNA]</scope>
    <source>
        <strain evidence="7 8">MAFF 302046</strain>
    </source>
</reference>
<dbReference type="InterPro" id="IPR050833">
    <property type="entry name" value="Poly_Biosynth_Transport"/>
</dbReference>
<proteinExistence type="predicted"/>
<organism evidence="7 8">
    <name type="scientific">Pseudomonas morbosilactucae</name>
    <dbReference type="NCBI Taxonomy" id="2938197"/>
    <lineage>
        <taxon>Bacteria</taxon>
        <taxon>Pseudomonadati</taxon>
        <taxon>Pseudomonadota</taxon>
        <taxon>Gammaproteobacteria</taxon>
        <taxon>Pseudomonadales</taxon>
        <taxon>Pseudomonadaceae</taxon>
        <taxon>Pseudomonas</taxon>
    </lineage>
</organism>
<gene>
    <name evidence="7" type="ORF">M1B35_22885</name>
</gene>
<evidence type="ECO:0000256" key="4">
    <source>
        <dbReference type="ARBA" id="ARBA00022989"/>
    </source>
</evidence>
<dbReference type="RefSeq" id="WP_185039431.1">
    <property type="nucleotide sequence ID" value="NZ_JALQCX010000047.1"/>
</dbReference>
<feature type="transmembrane region" description="Helical" evidence="6">
    <location>
        <begin position="79"/>
        <end position="104"/>
    </location>
</feature>
<dbReference type="Pfam" id="PF13440">
    <property type="entry name" value="Polysacc_synt_3"/>
    <property type="match status" value="1"/>
</dbReference>
<dbReference type="EMBL" id="JALQCX010000047">
    <property type="protein sequence ID" value="MCK9816892.1"/>
    <property type="molecule type" value="Genomic_DNA"/>
</dbReference>
<name>A0ABT0JM14_9PSED</name>
<comment type="caution">
    <text evidence="7">The sequence shown here is derived from an EMBL/GenBank/DDBJ whole genome shotgun (WGS) entry which is preliminary data.</text>
</comment>
<feature type="transmembrane region" description="Helical" evidence="6">
    <location>
        <begin position="48"/>
        <end position="67"/>
    </location>
</feature>
<evidence type="ECO:0000313" key="8">
    <source>
        <dbReference type="Proteomes" id="UP001155163"/>
    </source>
</evidence>
<sequence length="414" mass="46400">MISGWVKKSDFLRNILTLLTGTVIAQAIPILISPLLTRIYTPEDFGVYALYIAVVNVLVVLATGQYENAILLPRENEQAYALVVASSVITLSFTAALFLIVVVFHDYITSLLKVDLGWLLYLIPLGVCISGLLSILNYWNSRKENYKRLSTNSVLNSVTNGSLSVVLGYVWKGGGGLAIAQLSGLALSVSLLLKEFFCSPEKYRVDRKKLVGVCVRYKKFPQISIPHGLFSNLSNNLPAIILTAYFSPAVAGFYFLAFRVAALPLTIIGNAFYQVFFQQLSKVEDKKKFYKDKFLKANLLLIPVFVCGWFLLPALFHLFFGEAWIEAGKYTQVILPLLYMKFLSNVFCSAVYIFFERQAENFFFGVIINLSIAVSLIWGARAENIELALLLMMASNSLIIIVKLIRCRKILEQK</sequence>
<dbReference type="PANTHER" id="PTHR30250:SF28">
    <property type="entry name" value="POLYSACCHARIDE BIOSYNTHESIS PROTEIN"/>
    <property type="match status" value="1"/>
</dbReference>
<keyword evidence="2" id="KW-1003">Cell membrane</keyword>
<evidence type="ECO:0000313" key="7">
    <source>
        <dbReference type="EMBL" id="MCK9816892.1"/>
    </source>
</evidence>
<protein>
    <submittedName>
        <fullName evidence="7">Lipopolysaccharide biosynthesis protein</fullName>
    </submittedName>
</protein>
<keyword evidence="4 6" id="KW-1133">Transmembrane helix</keyword>
<feature type="transmembrane region" description="Helical" evidence="6">
    <location>
        <begin position="387"/>
        <end position="405"/>
    </location>
</feature>
<feature type="transmembrane region" description="Helical" evidence="6">
    <location>
        <begin position="116"/>
        <end position="139"/>
    </location>
</feature>
<evidence type="ECO:0000256" key="6">
    <source>
        <dbReference type="SAM" id="Phobius"/>
    </source>
</evidence>
<comment type="subcellular location">
    <subcellularLocation>
        <location evidence="1">Cell membrane</location>
        <topology evidence="1">Multi-pass membrane protein</topology>
    </subcellularLocation>
</comment>
<evidence type="ECO:0000256" key="3">
    <source>
        <dbReference type="ARBA" id="ARBA00022692"/>
    </source>
</evidence>